<organism evidence="1 2">
    <name type="scientific">Faecalibacter rhinopitheci</name>
    <dbReference type="NCBI Taxonomy" id="2779678"/>
    <lineage>
        <taxon>Bacteria</taxon>
        <taxon>Pseudomonadati</taxon>
        <taxon>Bacteroidota</taxon>
        <taxon>Flavobacteriia</taxon>
        <taxon>Flavobacteriales</taxon>
        <taxon>Weeksellaceae</taxon>
        <taxon>Faecalibacter</taxon>
    </lineage>
</organism>
<evidence type="ECO:0008006" key="3">
    <source>
        <dbReference type="Google" id="ProtNLM"/>
    </source>
</evidence>
<dbReference type="AlphaFoldDB" id="A0A8J7FLU7"/>
<reference evidence="1" key="1">
    <citation type="submission" date="2020-10" db="EMBL/GenBank/DDBJ databases">
        <authorList>
            <person name="Lu T."/>
            <person name="Wang Q."/>
            <person name="Han X."/>
        </authorList>
    </citation>
    <scope>NUCLEOTIDE SEQUENCE</scope>
    <source>
        <strain evidence="1">WQ 117</strain>
    </source>
</reference>
<proteinExistence type="predicted"/>
<dbReference type="SUPFAM" id="SSF117074">
    <property type="entry name" value="Hypothetical protein PA1324"/>
    <property type="match status" value="1"/>
</dbReference>
<evidence type="ECO:0000313" key="1">
    <source>
        <dbReference type="EMBL" id="MBF0596460.1"/>
    </source>
</evidence>
<keyword evidence="2" id="KW-1185">Reference proteome</keyword>
<dbReference type="EMBL" id="JADGIK010000002">
    <property type="protein sequence ID" value="MBF0596460.1"/>
    <property type="molecule type" value="Genomic_DNA"/>
</dbReference>
<comment type="caution">
    <text evidence="1">The sequence shown here is derived from an EMBL/GenBank/DDBJ whole genome shotgun (WGS) entry which is preliminary data.</text>
</comment>
<protein>
    <recommendedName>
        <fullName evidence="3">Carboxypeptidase regulatory-like domain-containing protein</fullName>
    </recommendedName>
</protein>
<gene>
    <name evidence="1" type="ORF">IM532_03130</name>
</gene>
<accession>A0A8J7FLU7</accession>
<dbReference type="RefSeq" id="WP_194181996.1">
    <property type="nucleotide sequence ID" value="NZ_JADGIK010000002.1"/>
</dbReference>
<name>A0A8J7FLU7_9FLAO</name>
<evidence type="ECO:0000313" key="2">
    <source>
        <dbReference type="Proteomes" id="UP000608754"/>
    </source>
</evidence>
<dbReference type="Proteomes" id="UP000608754">
    <property type="component" value="Unassembled WGS sequence"/>
</dbReference>
<sequence length="215" mass="25273">MKKILLLIFLFGFSYWMNAQYIEPEKSVKEAEKKKQSEIITLPKSKFDSVVAKNMLAIGKSKITGVAFTRARESKNFNMKTGNKVNANQMKITLYPVTPYFQEFYKLYKDKTKHNPKKNMFVEMERDAYRYRLEAITNSDGEFTFPDMKPGKYYMFGVLDYVTTYNSHQYTGSGYDGYGRIDYYSPYSYQKNDSELLELFVEIKQDGEILKVKLK</sequence>
<dbReference type="Gene3D" id="2.60.40.1120">
    <property type="entry name" value="Carboxypeptidase-like, regulatory domain"/>
    <property type="match status" value="1"/>
</dbReference>